<dbReference type="STRING" id="1763535.LPB072_12165"/>
<evidence type="ECO:0000256" key="5">
    <source>
        <dbReference type="SAM" id="MobiDB-lite"/>
    </source>
</evidence>
<dbReference type="AlphaFoldDB" id="A0A167I2T1"/>
<keyword evidence="4" id="KW-0012">Acyltransferase</keyword>
<evidence type="ECO:0000313" key="9">
    <source>
        <dbReference type="Proteomes" id="UP000185680"/>
    </source>
</evidence>
<protein>
    <submittedName>
        <fullName evidence="6">Serine acetyltransferase</fullName>
    </submittedName>
</protein>
<dbReference type="Gene3D" id="2.160.10.10">
    <property type="entry name" value="Hexapeptide repeat proteins"/>
    <property type="match status" value="1"/>
</dbReference>
<evidence type="ECO:0000313" key="7">
    <source>
        <dbReference type="EMBL" id="OAD42059.1"/>
    </source>
</evidence>
<evidence type="ECO:0000256" key="4">
    <source>
        <dbReference type="ARBA" id="ARBA00023315"/>
    </source>
</evidence>
<dbReference type="GO" id="GO:0016746">
    <property type="term" value="F:acyltransferase activity"/>
    <property type="evidence" value="ECO:0007669"/>
    <property type="project" value="UniProtKB-KW"/>
</dbReference>
<reference evidence="6 9" key="2">
    <citation type="submission" date="2016-10" db="EMBL/GenBank/DDBJ databases">
        <title>Hydorgenophaga sp. LPB0072 isolated from gastropod.</title>
        <authorList>
            <person name="Kim E."/>
            <person name="Yi H."/>
        </authorList>
    </citation>
    <scope>NUCLEOTIDE SEQUENCE [LARGE SCALE GENOMIC DNA]</scope>
    <source>
        <strain evidence="6 9">LPB0072</strain>
    </source>
</reference>
<dbReference type="PROSITE" id="PS00101">
    <property type="entry name" value="HEXAPEP_TRANSFERASES"/>
    <property type="match status" value="1"/>
</dbReference>
<feature type="region of interest" description="Disordered" evidence="5">
    <location>
        <begin position="1"/>
        <end position="24"/>
    </location>
</feature>
<evidence type="ECO:0000256" key="3">
    <source>
        <dbReference type="ARBA" id="ARBA00022737"/>
    </source>
</evidence>
<dbReference type="InterPro" id="IPR018357">
    <property type="entry name" value="Hexapep_transf_CS"/>
</dbReference>
<dbReference type="Pfam" id="PF00132">
    <property type="entry name" value="Hexapep"/>
    <property type="match status" value="1"/>
</dbReference>
<keyword evidence="3" id="KW-0677">Repeat</keyword>
<dbReference type="EMBL" id="CP017476">
    <property type="protein sequence ID" value="AOW15591.1"/>
    <property type="molecule type" value="Genomic_DNA"/>
</dbReference>
<accession>A0A167I2T1</accession>
<dbReference type="PANTHER" id="PTHR42811">
    <property type="entry name" value="SERINE ACETYLTRANSFERASE"/>
    <property type="match status" value="1"/>
</dbReference>
<dbReference type="InterPro" id="IPR045304">
    <property type="entry name" value="LbH_SAT"/>
</dbReference>
<dbReference type="Proteomes" id="UP000185680">
    <property type="component" value="Chromosome"/>
</dbReference>
<reference evidence="7 8" key="1">
    <citation type="submission" date="2016-02" db="EMBL/GenBank/DDBJ databases">
        <title>Draft genome sequence of Hydrogenophaga sp. LPB0072.</title>
        <authorList>
            <person name="Shin S.-K."/>
            <person name="Yi H."/>
        </authorList>
    </citation>
    <scope>NUCLEOTIDE SEQUENCE [LARGE SCALE GENOMIC DNA]</scope>
    <source>
        <strain evidence="7 8">LPB0072</strain>
    </source>
</reference>
<sequence>MVHLPPHAPPMTDNQVPDWSREQLQPGEWNPGKHLLSCIRRYQRYQQEPPALSGLRIAWAVLQHRFWSAVTGADIPLNCQLGGGLLLPHPNGVVIHPDARVGPNCLIFQQVTLGSLASGGTPVIGGHVDIGAGAKLLGGITIGDHARIGANAVVLANVPAGSVAVGAPARCLPLDREAASHA</sequence>
<dbReference type="EMBL" id="LVWD01000013">
    <property type="protein sequence ID" value="OAD42059.1"/>
    <property type="molecule type" value="Genomic_DNA"/>
</dbReference>
<dbReference type="CDD" id="cd03354">
    <property type="entry name" value="LbH_SAT"/>
    <property type="match status" value="1"/>
</dbReference>
<comment type="similarity">
    <text evidence="1">Belongs to the transferase hexapeptide repeat family.</text>
</comment>
<evidence type="ECO:0000313" key="6">
    <source>
        <dbReference type="EMBL" id="AOW15591.1"/>
    </source>
</evidence>
<dbReference type="Proteomes" id="UP000185657">
    <property type="component" value="Unassembled WGS sequence"/>
</dbReference>
<evidence type="ECO:0000313" key="8">
    <source>
        <dbReference type="Proteomes" id="UP000185657"/>
    </source>
</evidence>
<gene>
    <name evidence="6" type="ORF">LPB072_12165</name>
    <name evidence="7" type="ORF">LPB72_10790</name>
</gene>
<keyword evidence="2 6" id="KW-0808">Transferase</keyword>
<dbReference type="InterPro" id="IPR001451">
    <property type="entry name" value="Hexapep"/>
</dbReference>
<organism evidence="6 9">
    <name type="scientific">Hydrogenophaga crassostreae</name>
    <dbReference type="NCBI Taxonomy" id="1763535"/>
    <lineage>
        <taxon>Bacteria</taxon>
        <taxon>Pseudomonadati</taxon>
        <taxon>Pseudomonadota</taxon>
        <taxon>Betaproteobacteria</taxon>
        <taxon>Burkholderiales</taxon>
        <taxon>Comamonadaceae</taxon>
        <taxon>Hydrogenophaga</taxon>
    </lineage>
</organism>
<keyword evidence="8" id="KW-1185">Reference proteome</keyword>
<evidence type="ECO:0000256" key="1">
    <source>
        <dbReference type="ARBA" id="ARBA00007274"/>
    </source>
</evidence>
<proteinExistence type="inferred from homology"/>
<name>A0A167I2T1_9BURK</name>
<dbReference type="InterPro" id="IPR011004">
    <property type="entry name" value="Trimer_LpxA-like_sf"/>
</dbReference>
<evidence type="ECO:0000256" key="2">
    <source>
        <dbReference type="ARBA" id="ARBA00022679"/>
    </source>
</evidence>
<dbReference type="KEGG" id="hyl:LPB072_12165"/>
<dbReference type="SUPFAM" id="SSF51161">
    <property type="entry name" value="Trimeric LpxA-like enzymes"/>
    <property type="match status" value="1"/>
</dbReference>